<reference evidence="1" key="1">
    <citation type="submission" date="2022-11" db="EMBL/GenBank/DDBJ databases">
        <title>beta-Carotene-producing bacterium, Jeongeuplla avenae sp. nov., alleviates the salt stress of Arabidopsis seedlings.</title>
        <authorList>
            <person name="Jiang L."/>
            <person name="Lee J."/>
        </authorList>
    </citation>
    <scope>NUCLEOTIDE SEQUENCE</scope>
    <source>
        <strain evidence="1">DY_R2A_6</strain>
    </source>
</reference>
<proteinExistence type="predicted"/>
<accession>A0ACD4NHG2</accession>
<keyword evidence="2" id="KW-1185">Reference proteome</keyword>
<sequence length="517" mass="57509">MRKPSSDQDLPTNLVAAFPAAGVKDSSSSAAPGALNELAAVAARQFQTSFLTARLLGGIWRGSEFAILVTLGLGLYAGIVGMHYSLALHYGLLTLLGASALVLVLGFLDGYQVAMLRSTGRQLMRLATAWGGVLALMTLCIFFLKQQDTFSRIWLGSWFVSGFVALAAARIVLAFRIRRWARNGVMERRAVIVGGGTNAETLIRSLESQPESDIRICGIFDDRNDRRSPPIVAGYPKLGTIKELVEFARVAKIDMLIVTLPLSAERRLLELLKDLWVLPLDIRLSAHSSHMRFRPRSYSFIGSVPFLDVLDKPLADWDWVAKRVLDVTIASLALIILSPVMLATALAVKLDSPGPVFFRQKRHGFNNQIIDVFKFRSLHHAMSDPLARSIVTKGDRRVTRVGRFIRKTSIDELPQLFNVLRGELSLVGPRPHAVHAMSSGNEAFVEIVEGYFGRHKVKPGITGYAQIKGWRGEIDEPVKLKQRFDHDLFYIENWSILFDLYILAMTPISLLRSQNAY</sequence>
<dbReference type="EMBL" id="CP113520">
    <property type="protein sequence ID" value="WAJ26260.1"/>
    <property type="molecule type" value="Genomic_DNA"/>
</dbReference>
<keyword evidence="1" id="KW-0808">Transferase</keyword>
<evidence type="ECO:0000313" key="2">
    <source>
        <dbReference type="Proteomes" id="UP001163223"/>
    </source>
</evidence>
<gene>
    <name evidence="1" type="ORF">OXU80_15240</name>
</gene>
<organism evidence="1 2">
    <name type="scientific">Antarcticirhabdus aurantiaca</name>
    <dbReference type="NCBI Taxonomy" id="2606717"/>
    <lineage>
        <taxon>Bacteria</taxon>
        <taxon>Pseudomonadati</taxon>
        <taxon>Pseudomonadota</taxon>
        <taxon>Alphaproteobacteria</taxon>
        <taxon>Hyphomicrobiales</taxon>
        <taxon>Aurantimonadaceae</taxon>
        <taxon>Antarcticirhabdus</taxon>
    </lineage>
</organism>
<dbReference type="EC" id="2.7.8.31" evidence="1"/>
<evidence type="ECO:0000313" key="1">
    <source>
        <dbReference type="EMBL" id="WAJ26260.1"/>
    </source>
</evidence>
<dbReference type="Proteomes" id="UP001163223">
    <property type="component" value="Chromosome"/>
</dbReference>
<protein>
    <submittedName>
        <fullName evidence="1">Undecaprenyl-phosphate glucose phosphotransferase</fullName>
        <ecNumber evidence="1">2.7.8.31</ecNumber>
    </submittedName>
</protein>
<name>A0ACD4NHG2_9HYPH</name>